<evidence type="ECO:0000313" key="3">
    <source>
        <dbReference type="Proteomes" id="UP000243528"/>
    </source>
</evidence>
<evidence type="ECO:0000313" key="2">
    <source>
        <dbReference type="EMBL" id="PSL04215.1"/>
    </source>
</evidence>
<comment type="caution">
    <text evidence="2">The sequence shown here is derived from an EMBL/GenBank/DDBJ whole genome shotgun (WGS) entry which is preliminary data.</text>
</comment>
<gene>
    <name evidence="2" type="ORF">CLV30_106221</name>
</gene>
<dbReference type="InterPro" id="IPR003425">
    <property type="entry name" value="CCB3/YggT"/>
</dbReference>
<organism evidence="2 3">
    <name type="scientific">Haloactinopolyspora alba</name>
    <dbReference type="NCBI Taxonomy" id="648780"/>
    <lineage>
        <taxon>Bacteria</taxon>
        <taxon>Bacillati</taxon>
        <taxon>Actinomycetota</taxon>
        <taxon>Actinomycetes</taxon>
        <taxon>Jiangellales</taxon>
        <taxon>Jiangellaceae</taxon>
        <taxon>Haloactinopolyspora</taxon>
    </lineage>
</organism>
<reference evidence="2 3" key="1">
    <citation type="submission" date="2018-03" db="EMBL/GenBank/DDBJ databases">
        <title>Genomic Encyclopedia of Archaeal and Bacterial Type Strains, Phase II (KMG-II): from individual species to whole genera.</title>
        <authorList>
            <person name="Goeker M."/>
        </authorList>
    </citation>
    <scope>NUCLEOTIDE SEQUENCE [LARGE SCALE GENOMIC DNA]</scope>
    <source>
        <strain evidence="2 3">DSM 45211</strain>
    </source>
</reference>
<feature type="transmembrane region" description="Helical" evidence="1">
    <location>
        <begin position="71"/>
        <end position="94"/>
    </location>
</feature>
<dbReference type="OrthoDB" id="3216131at2"/>
<keyword evidence="1" id="KW-1133">Transmembrane helix</keyword>
<dbReference type="EMBL" id="PYGE01000006">
    <property type="protein sequence ID" value="PSL04215.1"/>
    <property type="molecule type" value="Genomic_DNA"/>
</dbReference>
<dbReference type="AlphaFoldDB" id="A0A2P8E412"/>
<dbReference type="Proteomes" id="UP000243528">
    <property type="component" value="Unassembled WGS sequence"/>
</dbReference>
<dbReference type="RefSeq" id="WP_106537218.1">
    <property type="nucleotide sequence ID" value="NZ_ML142900.1"/>
</dbReference>
<keyword evidence="1" id="KW-0472">Membrane</keyword>
<dbReference type="GO" id="GO:0016020">
    <property type="term" value="C:membrane"/>
    <property type="evidence" value="ECO:0007669"/>
    <property type="project" value="InterPro"/>
</dbReference>
<keyword evidence="3" id="KW-1185">Reference proteome</keyword>
<name>A0A2P8E412_9ACTN</name>
<evidence type="ECO:0000256" key="1">
    <source>
        <dbReference type="SAM" id="Phobius"/>
    </source>
</evidence>
<keyword evidence="1" id="KW-0812">Transmembrane</keyword>
<dbReference type="Pfam" id="PF02325">
    <property type="entry name" value="CCB3_YggT"/>
    <property type="match status" value="1"/>
</dbReference>
<proteinExistence type="predicted"/>
<protein>
    <submittedName>
        <fullName evidence="2">YggT family protein</fullName>
    </submittedName>
</protein>
<sequence length="95" mass="10490">MSVVSQVLSAALWLFFIALLIRLVADWIQVFAREWQPKGLLLVVLEAMYTVTDPPLRAIRRVIPPLRIGSIALDLAFIVLIILVQIALAIVGSLG</sequence>
<accession>A0A2P8E412</accession>